<name>A0ABQ4WTC7_9ASTR</name>
<organism evidence="2 3">
    <name type="scientific">Tanacetum coccineum</name>
    <dbReference type="NCBI Taxonomy" id="301880"/>
    <lineage>
        <taxon>Eukaryota</taxon>
        <taxon>Viridiplantae</taxon>
        <taxon>Streptophyta</taxon>
        <taxon>Embryophyta</taxon>
        <taxon>Tracheophyta</taxon>
        <taxon>Spermatophyta</taxon>
        <taxon>Magnoliopsida</taxon>
        <taxon>eudicotyledons</taxon>
        <taxon>Gunneridae</taxon>
        <taxon>Pentapetalae</taxon>
        <taxon>asterids</taxon>
        <taxon>campanulids</taxon>
        <taxon>Asterales</taxon>
        <taxon>Asteraceae</taxon>
        <taxon>Asteroideae</taxon>
        <taxon>Anthemideae</taxon>
        <taxon>Anthemidinae</taxon>
        <taxon>Tanacetum</taxon>
    </lineage>
</organism>
<feature type="domain" description="Integrase catalytic" evidence="1">
    <location>
        <begin position="123"/>
        <end position="217"/>
    </location>
</feature>
<accession>A0ABQ4WTC7</accession>
<comment type="caution">
    <text evidence="2">The sequence shown here is derived from an EMBL/GenBank/DDBJ whole genome shotgun (WGS) entry which is preliminary data.</text>
</comment>
<dbReference type="InterPro" id="IPR001584">
    <property type="entry name" value="Integrase_cat-core"/>
</dbReference>
<protein>
    <submittedName>
        <fullName evidence="2">Ribonuclease H-like domain-containing protein</fullName>
    </submittedName>
</protein>
<dbReference type="PROSITE" id="PS50994">
    <property type="entry name" value="INTEGRASE"/>
    <property type="match status" value="1"/>
</dbReference>
<reference evidence="2" key="1">
    <citation type="journal article" date="2022" name="Int. J. Mol. Sci.">
        <title>Draft Genome of Tanacetum Coccineum: Genomic Comparison of Closely Related Tanacetum-Family Plants.</title>
        <authorList>
            <person name="Yamashiro T."/>
            <person name="Shiraishi A."/>
            <person name="Nakayama K."/>
            <person name="Satake H."/>
        </authorList>
    </citation>
    <scope>NUCLEOTIDE SEQUENCE</scope>
</reference>
<dbReference type="PANTHER" id="PTHR42648">
    <property type="entry name" value="TRANSPOSASE, PUTATIVE-RELATED"/>
    <property type="match status" value="1"/>
</dbReference>
<proteinExistence type="predicted"/>
<dbReference type="Gene3D" id="3.30.420.10">
    <property type="entry name" value="Ribonuclease H-like superfamily/Ribonuclease H"/>
    <property type="match status" value="1"/>
</dbReference>
<dbReference type="InterPro" id="IPR012337">
    <property type="entry name" value="RNaseH-like_sf"/>
</dbReference>
<keyword evidence="3" id="KW-1185">Reference proteome</keyword>
<dbReference type="EMBL" id="BQNB010008914">
    <property type="protein sequence ID" value="GJS56107.1"/>
    <property type="molecule type" value="Genomic_DNA"/>
</dbReference>
<dbReference type="SUPFAM" id="SSF53098">
    <property type="entry name" value="Ribonuclease H-like"/>
    <property type="match status" value="1"/>
</dbReference>
<dbReference type="Proteomes" id="UP001151760">
    <property type="component" value="Unassembled WGS sequence"/>
</dbReference>
<evidence type="ECO:0000313" key="2">
    <source>
        <dbReference type="EMBL" id="GJS56107.1"/>
    </source>
</evidence>
<evidence type="ECO:0000259" key="1">
    <source>
        <dbReference type="PROSITE" id="PS50994"/>
    </source>
</evidence>
<gene>
    <name evidence="2" type="ORF">Tco_0629469</name>
</gene>
<sequence>MEGSSKNLTKILNQSDKLLMIKMDRSSDEESTLANNKFTKANEYHVVPPSIKGNPLTPRANISFAGLDEYAFRNKIIESKTTENNKTVDMKILIDGFVAFGSGDPKEQTADESKFMTQENRCDNETEFKNYVMNEFCAKKGIKREFSVARTPQQNGVAERKNNHDPKAAARTMLADSLLPIPLWAKTVTTSLLCTELGVLVTQTSNKTPYELVNRQALEAEKSSYRVGFVILSELDLRRHWRLGWFGIFQPKLL</sequence>
<dbReference type="InterPro" id="IPR036397">
    <property type="entry name" value="RNaseH_sf"/>
</dbReference>
<reference evidence="2" key="2">
    <citation type="submission" date="2022-01" db="EMBL/GenBank/DDBJ databases">
        <authorList>
            <person name="Yamashiro T."/>
            <person name="Shiraishi A."/>
            <person name="Satake H."/>
            <person name="Nakayama K."/>
        </authorList>
    </citation>
    <scope>NUCLEOTIDE SEQUENCE</scope>
</reference>
<evidence type="ECO:0000313" key="3">
    <source>
        <dbReference type="Proteomes" id="UP001151760"/>
    </source>
</evidence>
<dbReference type="InterPro" id="IPR039537">
    <property type="entry name" value="Retrotran_Ty1/copia-like"/>
</dbReference>
<dbReference type="PANTHER" id="PTHR42648:SF32">
    <property type="entry name" value="RIBONUCLEASE H-LIKE DOMAIN, GAG-PRE-INTEGRASE DOMAIN PROTEIN-RELATED"/>
    <property type="match status" value="1"/>
</dbReference>